<gene>
    <name evidence="1" type="ORF">CC78DRAFT_57770</name>
</gene>
<name>A0A9P4N5K1_9PLEO</name>
<accession>A0A9P4N5K1</accession>
<dbReference type="EMBL" id="ML986706">
    <property type="protein sequence ID" value="KAF2259541.1"/>
    <property type="molecule type" value="Genomic_DNA"/>
</dbReference>
<evidence type="ECO:0000313" key="2">
    <source>
        <dbReference type="Proteomes" id="UP000800093"/>
    </source>
</evidence>
<sequence length="150" mass="17760">MSMTLFLRMNGLYFWANEIPRELLKASIACLVNFLLDTRAEAHGLCFVVLRVATWSKGVGILRNRLNFDRLVWQVDNLVASRLELTVYTSLRFRPRYRRRTCIVEESLKSFQKSIITNMRAQLYKWLTISYYILIGFQNDLTALLTRWEN</sequence>
<comment type="caution">
    <text evidence="1">The sequence shown here is derived from an EMBL/GenBank/DDBJ whole genome shotgun (WGS) entry which is preliminary data.</text>
</comment>
<evidence type="ECO:0000313" key="1">
    <source>
        <dbReference type="EMBL" id="KAF2259541.1"/>
    </source>
</evidence>
<proteinExistence type="predicted"/>
<dbReference type="Proteomes" id="UP000800093">
    <property type="component" value="Unassembled WGS sequence"/>
</dbReference>
<keyword evidence="2" id="KW-1185">Reference proteome</keyword>
<organism evidence="1 2">
    <name type="scientific">Lojkania enalia</name>
    <dbReference type="NCBI Taxonomy" id="147567"/>
    <lineage>
        <taxon>Eukaryota</taxon>
        <taxon>Fungi</taxon>
        <taxon>Dikarya</taxon>
        <taxon>Ascomycota</taxon>
        <taxon>Pezizomycotina</taxon>
        <taxon>Dothideomycetes</taxon>
        <taxon>Pleosporomycetidae</taxon>
        <taxon>Pleosporales</taxon>
        <taxon>Pleosporales incertae sedis</taxon>
        <taxon>Lojkania</taxon>
    </lineage>
</organism>
<dbReference type="AlphaFoldDB" id="A0A9P4N5K1"/>
<protein>
    <submittedName>
        <fullName evidence="1">Uncharacterized protein</fullName>
    </submittedName>
</protein>
<reference evidence="2" key="1">
    <citation type="journal article" date="2020" name="Stud. Mycol.">
        <title>101 Dothideomycetes genomes: A test case for predicting lifestyles and emergence of pathogens.</title>
        <authorList>
            <person name="Haridas S."/>
            <person name="Albert R."/>
            <person name="Binder M."/>
            <person name="Bloem J."/>
            <person name="LaButti K."/>
            <person name="Salamov A."/>
            <person name="Andreopoulos B."/>
            <person name="Baker S."/>
            <person name="Barry K."/>
            <person name="Bills G."/>
            <person name="Bluhm B."/>
            <person name="Cannon C."/>
            <person name="Castanera R."/>
            <person name="Culley D."/>
            <person name="Daum C."/>
            <person name="Ezra D."/>
            <person name="Gonzalez J."/>
            <person name="Henrissat B."/>
            <person name="Kuo A."/>
            <person name="Liang C."/>
            <person name="Lipzen A."/>
            <person name="Lutzoni F."/>
            <person name="Magnuson J."/>
            <person name="Mondo S."/>
            <person name="Nolan M."/>
            <person name="Ohm R."/>
            <person name="Pangilinan J."/>
            <person name="Park H.-J."/>
            <person name="Ramirez L."/>
            <person name="Alfaro M."/>
            <person name="Sun H."/>
            <person name="Tritt A."/>
            <person name="Yoshinaga Y."/>
            <person name="Zwiers L.-H."/>
            <person name="Turgeon B."/>
            <person name="Goodwin S."/>
            <person name="Spatafora J."/>
            <person name="Crous P."/>
            <person name="Grigoriev I."/>
        </authorList>
    </citation>
    <scope>NUCLEOTIDE SEQUENCE [LARGE SCALE GENOMIC DNA]</scope>
    <source>
        <strain evidence="2">CBS 304.66</strain>
    </source>
</reference>